<dbReference type="InterPro" id="IPR007607">
    <property type="entry name" value="BacA/B"/>
</dbReference>
<dbReference type="Pfam" id="PF04519">
    <property type="entry name" value="Bactofilin"/>
    <property type="match status" value="1"/>
</dbReference>
<evidence type="ECO:0000313" key="2">
    <source>
        <dbReference type="EMBL" id="MDD7915456.1"/>
    </source>
</evidence>
<evidence type="ECO:0000313" key="3">
    <source>
        <dbReference type="Proteomes" id="UP001151478"/>
    </source>
</evidence>
<dbReference type="PANTHER" id="PTHR35024">
    <property type="entry name" value="HYPOTHETICAL CYTOSOLIC PROTEIN"/>
    <property type="match status" value="1"/>
</dbReference>
<gene>
    <name evidence="2" type="ORF">N5A56_013985</name>
</gene>
<sequence length="112" mass="11641">MERNVIAKSTTIVGEIKSEGDYRIDGSLEGNLTIKGKVIIGTSGVVKGDIVASSADIEGETSGKLKVEKTLTVKANASISGDVTVGKLSIEPGATFNASCAMQVLKNEEKNQ</sequence>
<comment type="similarity">
    <text evidence="1">Belongs to the bactofilin family.</text>
</comment>
<name>A0ABT5SBH1_9FLAO</name>
<reference evidence="2" key="1">
    <citation type="submission" date="2023-02" db="EMBL/GenBank/DDBJ databases">
        <title>Polaribacter ponticola sp. nov., isolated from seawater.</title>
        <authorList>
            <person name="Baek J.H."/>
            <person name="Kim J.M."/>
            <person name="Choi D.G."/>
            <person name="Jeon C.O."/>
        </authorList>
    </citation>
    <scope>NUCLEOTIDE SEQUENCE</scope>
    <source>
        <strain evidence="2">MSW5</strain>
    </source>
</reference>
<keyword evidence="3" id="KW-1185">Reference proteome</keyword>
<evidence type="ECO:0000256" key="1">
    <source>
        <dbReference type="ARBA" id="ARBA00044755"/>
    </source>
</evidence>
<organism evidence="2 3">
    <name type="scientific">Polaribacter ponticola</name>
    <dbReference type="NCBI Taxonomy" id="2978475"/>
    <lineage>
        <taxon>Bacteria</taxon>
        <taxon>Pseudomonadati</taxon>
        <taxon>Bacteroidota</taxon>
        <taxon>Flavobacteriia</taxon>
        <taxon>Flavobacteriales</taxon>
        <taxon>Flavobacteriaceae</taxon>
    </lineage>
</organism>
<dbReference type="Proteomes" id="UP001151478">
    <property type="component" value="Unassembled WGS sequence"/>
</dbReference>
<proteinExistence type="inferred from homology"/>
<comment type="caution">
    <text evidence="2">The sequence shown here is derived from an EMBL/GenBank/DDBJ whole genome shotgun (WGS) entry which is preliminary data.</text>
</comment>
<dbReference type="RefSeq" id="WP_265726004.1">
    <property type="nucleotide sequence ID" value="NZ_JAOSLC020000003.1"/>
</dbReference>
<protein>
    <submittedName>
        <fullName evidence="2">Polymer-forming cytoskeletal protein</fullName>
    </submittedName>
</protein>
<dbReference type="EMBL" id="JAOSLC020000003">
    <property type="protein sequence ID" value="MDD7915456.1"/>
    <property type="molecule type" value="Genomic_DNA"/>
</dbReference>
<accession>A0ABT5SBH1</accession>
<dbReference type="PANTHER" id="PTHR35024:SF4">
    <property type="entry name" value="POLYMER-FORMING CYTOSKELETAL PROTEIN"/>
    <property type="match status" value="1"/>
</dbReference>